<evidence type="ECO:0000313" key="2">
    <source>
        <dbReference type="Proteomes" id="UP001381693"/>
    </source>
</evidence>
<evidence type="ECO:0000313" key="1">
    <source>
        <dbReference type="EMBL" id="KAK7036807.1"/>
    </source>
</evidence>
<sequence length="198" mass="23500">VTSVVNCILHTGKEGCKENEISYLRLATDVFTEIAAYPNLADHLKEKKNVFTLTRNSVVGQSVESQCRHFVFLHFVLRHCLHTRNSFESYPFCQLQFFFRWDFSTFTNDLMKHLNADTPAELAEVFFDLLYLIIDLDLPNMQPAYEEIFKRLCEALSMYRTWHMRHQRNWCNVIYIFKLSWSDMKTLLWGQGIPEAWL</sequence>
<dbReference type="AlphaFoldDB" id="A0AAN8WCB8"/>
<dbReference type="EMBL" id="JAXCGZ010022139">
    <property type="protein sequence ID" value="KAK7036807.1"/>
    <property type="molecule type" value="Genomic_DNA"/>
</dbReference>
<reference evidence="1 2" key="1">
    <citation type="submission" date="2023-11" db="EMBL/GenBank/DDBJ databases">
        <title>Halocaridina rubra genome assembly.</title>
        <authorList>
            <person name="Smith C."/>
        </authorList>
    </citation>
    <scope>NUCLEOTIDE SEQUENCE [LARGE SCALE GENOMIC DNA]</scope>
    <source>
        <strain evidence="1">EP-1</strain>
        <tissue evidence="1">Whole</tissue>
    </source>
</reference>
<comment type="caution">
    <text evidence="1">The sequence shown here is derived from an EMBL/GenBank/DDBJ whole genome shotgun (WGS) entry which is preliminary data.</text>
</comment>
<dbReference type="Proteomes" id="UP001381693">
    <property type="component" value="Unassembled WGS sequence"/>
</dbReference>
<proteinExistence type="predicted"/>
<name>A0AAN8WCB8_HALRR</name>
<keyword evidence="2" id="KW-1185">Reference proteome</keyword>
<organism evidence="1 2">
    <name type="scientific">Halocaridina rubra</name>
    <name type="common">Hawaiian red shrimp</name>
    <dbReference type="NCBI Taxonomy" id="373956"/>
    <lineage>
        <taxon>Eukaryota</taxon>
        <taxon>Metazoa</taxon>
        <taxon>Ecdysozoa</taxon>
        <taxon>Arthropoda</taxon>
        <taxon>Crustacea</taxon>
        <taxon>Multicrustacea</taxon>
        <taxon>Malacostraca</taxon>
        <taxon>Eumalacostraca</taxon>
        <taxon>Eucarida</taxon>
        <taxon>Decapoda</taxon>
        <taxon>Pleocyemata</taxon>
        <taxon>Caridea</taxon>
        <taxon>Atyoidea</taxon>
        <taxon>Atyidae</taxon>
        <taxon>Halocaridina</taxon>
    </lineage>
</organism>
<accession>A0AAN8WCB8</accession>
<gene>
    <name evidence="1" type="ORF">SK128_018682</name>
</gene>
<feature type="non-terminal residue" evidence="1">
    <location>
        <position position="1"/>
    </location>
</feature>
<protein>
    <submittedName>
        <fullName evidence="1">Uncharacterized protein</fullName>
    </submittedName>
</protein>